<dbReference type="GO" id="GO:0003677">
    <property type="term" value="F:DNA binding"/>
    <property type="evidence" value="ECO:0007669"/>
    <property type="project" value="InterPro"/>
</dbReference>
<proteinExistence type="predicted"/>
<dbReference type="Proteomes" id="UP000000844">
    <property type="component" value="Chromosome"/>
</dbReference>
<dbReference type="SMART" id="SM00421">
    <property type="entry name" value="HTH_LUXR"/>
    <property type="match status" value="1"/>
</dbReference>
<evidence type="ECO:0000313" key="2">
    <source>
        <dbReference type="EMBL" id="ADD40506.1"/>
    </source>
</evidence>
<dbReference type="RefSeq" id="WP_013016077.1">
    <property type="nucleotide sequence ID" value="NC_013947.1"/>
</dbReference>
<gene>
    <name evidence="2" type="ordered locus">Snas_0794</name>
</gene>
<reference evidence="2 3" key="1">
    <citation type="journal article" date="2009" name="Stand. Genomic Sci.">
        <title>Complete genome sequence of Stackebrandtia nassauensis type strain (LLR-40K-21).</title>
        <authorList>
            <person name="Munk C."/>
            <person name="Lapidus A."/>
            <person name="Copeland A."/>
            <person name="Jando M."/>
            <person name="Mayilraj S."/>
            <person name="Glavina Del Rio T."/>
            <person name="Nolan M."/>
            <person name="Chen F."/>
            <person name="Lucas S."/>
            <person name="Tice H."/>
            <person name="Cheng J.F."/>
            <person name="Han C."/>
            <person name="Detter J.C."/>
            <person name="Bruce D."/>
            <person name="Goodwin L."/>
            <person name="Chain P."/>
            <person name="Pitluck S."/>
            <person name="Goker M."/>
            <person name="Ovchinikova G."/>
            <person name="Pati A."/>
            <person name="Ivanova N."/>
            <person name="Mavromatis K."/>
            <person name="Chen A."/>
            <person name="Palaniappan K."/>
            <person name="Land M."/>
            <person name="Hauser L."/>
            <person name="Chang Y.J."/>
            <person name="Jeffries C.D."/>
            <person name="Bristow J."/>
            <person name="Eisen J.A."/>
            <person name="Markowitz V."/>
            <person name="Hugenholtz P."/>
            <person name="Kyrpides N.C."/>
            <person name="Klenk H.P."/>
        </authorList>
    </citation>
    <scope>NUCLEOTIDE SEQUENCE [LARGE SCALE GENOMIC DNA]</scope>
    <source>
        <strain evidence="3">DSM 44728 / CIP 108903 / NRRL B-16338 / NBRC 102104 / LLR-40K-21</strain>
    </source>
</reference>
<keyword evidence="3" id="KW-1185">Reference proteome</keyword>
<name>D3Q801_STANL</name>
<dbReference type="KEGG" id="sna:Snas_0794"/>
<dbReference type="InterPro" id="IPR051797">
    <property type="entry name" value="TrmB-like"/>
</dbReference>
<dbReference type="PANTHER" id="PTHR34293">
    <property type="entry name" value="HTH-TYPE TRANSCRIPTIONAL REGULATOR TRMBL2"/>
    <property type="match status" value="1"/>
</dbReference>
<dbReference type="eggNOG" id="COG1378">
    <property type="taxonomic scope" value="Bacteria"/>
</dbReference>
<evidence type="ECO:0000313" key="3">
    <source>
        <dbReference type="Proteomes" id="UP000000844"/>
    </source>
</evidence>
<dbReference type="InterPro" id="IPR016032">
    <property type="entry name" value="Sig_transdc_resp-reg_C-effctor"/>
</dbReference>
<dbReference type="InterPro" id="IPR000792">
    <property type="entry name" value="Tscrpt_reg_LuxR_C"/>
</dbReference>
<protein>
    <submittedName>
        <fullName evidence="2">Transcriptional regulator, TrmB</fullName>
    </submittedName>
</protein>
<evidence type="ECO:0000259" key="1">
    <source>
        <dbReference type="SMART" id="SM00421"/>
    </source>
</evidence>
<sequence length="337" mass="36962">MPDEEHHSLGALGLSPQAEDVYRALLSLPSADIPTLACRLDLPCETVAAIMPRLLDRDLARMLTDDQYAANPPELSIVALLGERVELLRRTYAAVGPLERVYRQTRRHEGDVPGTETVRGLAAIRSRLDQLNLRARDEVRMFMRHPLITNDAGGSVRDPAPNPHARYRTLYEKALLDDSAVVELIRRSVERGFQVRFAATLPVKLAIADDNLALIMTAESGGLRPHDGAHPIALFTEHPALVTMAVGLFEQVWSTAVPAPALDDGALTRTPQSGGPSDPDDRLLLSLLLAGLTDQTIAARLGVGLRTVQRRVRDLMDAANVDTRIQLGWQASRKGWI</sequence>
<dbReference type="Gene3D" id="1.10.10.10">
    <property type="entry name" value="Winged helix-like DNA-binding domain superfamily/Winged helix DNA-binding domain"/>
    <property type="match status" value="2"/>
</dbReference>
<accession>D3Q801</accession>
<dbReference type="GO" id="GO:0006355">
    <property type="term" value="P:regulation of DNA-templated transcription"/>
    <property type="evidence" value="ECO:0007669"/>
    <property type="project" value="InterPro"/>
</dbReference>
<dbReference type="AlphaFoldDB" id="D3Q801"/>
<dbReference type="EMBL" id="CP001778">
    <property type="protein sequence ID" value="ADD40506.1"/>
    <property type="molecule type" value="Genomic_DNA"/>
</dbReference>
<dbReference type="SUPFAM" id="SSF46894">
    <property type="entry name" value="C-terminal effector domain of the bipartite response regulators"/>
    <property type="match status" value="1"/>
</dbReference>
<feature type="domain" description="HTH luxR-type" evidence="1">
    <location>
        <begin position="264"/>
        <end position="331"/>
    </location>
</feature>
<organism evidence="2 3">
    <name type="scientific">Stackebrandtia nassauensis (strain DSM 44728 / CIP 108903 / NRRL B-16338 / NBRC 102104 / LLR-40K-21)</name>
    <dbReference type="NCBI Taxonomy" id="446470"/>
    <lineage>
        <taxon>Bacteria</taxon>
        <taxon>Bacillati</taxon>
        <taxon>Actinomycetota</taxon>
        <taxon>Actinomycetes</taxon>
        <taxon>Glycomycetales</taxon>
        <taxon>Glycomycetaceae</taxon>
        <taxon>Stackebrandtia</taxon>
    </lineage>
</organism>
<dbReference type="STRING" id="446470.Snas_0794"/>
<dbReference type="PANTHER" id="PTHR34293:SF1">
    <property type="entry name" value="HTH-TYPE TRANSCRIPTIONAL REGULATOR TRMBL2"/>
    <property type="match status" value="1"/>
</dbReference>
<dbReference type="OrthoDB" id="3369460at2"/>
<dbReference type="HOGENOM" id="CLU_056943_1_0_11"/>
<dbReference type="InterPro" id="IPR036388">
    <property type="entry name" value="WH-like_DNA-bd_sf"/>
</dbReference>